<gene>
    <name evidence="1" type="ORF">F383_33351</name>
</gene>
<evidence type="ECO:0000313" key="1">
    <source>
        <dbReference type="EMBL" id="KHG26445.1"/>
    </source>
</evidence>
<keyword evidence="2" id="KW-1185">Reference proteome</keyword>
<proteinExistence type="predicted"/>
<accession>A0A0B0PN58</accession>
<reference evidence="2" key="1">
    <citation type="submission" date="2014-09" db="EMBL/GenBank/DDBJ databases">
        <authorList>
            <person name="Mudge J."/>
            <person name="Ramaraj T."/>
            <person name="Lindquist I.E."/>
            <person name="Bharti A.K."/>
            <person name="Sundararajan A."/>
            <person name="Cameron C.T."/>
            <person name="Woodward J.E."/>
            <person name="May G.D."/>
            <person name="Brubaker C."/>
            <person name="Broadhvest J."/>
            <person name="Wilkins T.A."/>
        </authorList>
    </citation>
    <scope>NUCLEOTIDE SEQUENCE</scope>
    <source>
        <strain evidence="2">cv. AKA8401</strain>
    </source>
</reference>
<dbReference type="AlphaFoldDB" id="A0A0B0PN58"/>
<organism evidence="1 2">
    <name type="scientific">Gossypium arboreum</name>
    <name type="common">Tree cotton</name>
    <name type="synonym">Gossypium nanking</name>
    <dbReference type="NCBI Taxonomy" id="29729"/>
    <lineage>
        <taxon>Eukaryota</taxon>
        <taxon>Viridiplantae</taxon>
        <taxon>Streptophyta</taxon>
        <taxon>Embryophyta</taxon>
        <taxon>Tracheophyta</taxon>
        <taxon>Spermatophyta</taxon>
        <taxon>Magnoliopsida</taxon>
        <taxon>eudicotyledons</taxon>
        <taxon>Gunneridae</taxon>
        <taxon>Pentapetalae</taxon>
        <taxon>rosids</taxon>
        <taxon>malvids</taxon>
        <taxon>Malvales</taxon>
        <taxon>Malvaceae</taxon>
        <taxon>Malvoideae</taxon>
        <taxon>Gossypium</taxon>
    </lineage>
</organism>
<dbReference type="EMBL" id="KN436659">
    <property type="protein sequence ID" value="KHG26445.1"/>
    <property type="molecule type" value="Genomic_DNA"/>
</dbReference>
<sequence length="41" mass="4455">MLPFHPDTAAPSTPSGILPPIKVLGAQKDATLGFLCRFWFL</sequence>
<evidence type="ECO:0000313" key="2">
    <source>
        <dbReference type="Proteomes" id="UP000032142"/>
    </source>
</evidence>
<protein>
    <submittedName>
        <fullName evidence="1">Uncharacterized protein</fullName>
    </submittedName>
</protein>
<dbReference type="Proteomes" id="UP000032142">
    <property type="component" value="Unassembled WGS sequence"/>
</dbReference>
<name>A0A0B0PN58_GOSAR</name>